<accession>A0A1V9YRG6</accession>
<evidence type="ECO:0008006" key="3">
    <source>
        <dbReference type="Google" id="ProtNLM"/>
    </source>
</evidence>
<proteinExistence type="predicted"/>
<sequence length="101" mass="12148">MLHANVEFVYKKRKGTPLLTSYHKDARKMWARQQVNCRRNWDDIIFSDEKKFNLDGPNGWQYYWHHLRHDEQLFSRRQNGGGSVMVWGAFSAKDHGNEYVF</sequence>
<dbReference type="GO" id="GO:0003676">
    <property type="term" value="F:nucleic acid binding"/>
    <property type="evidence" value="ECO:0007669"/>
    <property type="project" value="InterPro"/>
</dbReference>
<name>A0A1V9YRG6_ACHHY</name>
<dbReference type="Proteomes" id="UP000243579">
    <property type="component" value="Unassembled WGS sequence"/>
</dbReference>
<gene>
    <name evidence="1" type="ORF">ACHHYP_20303</name>
</gene>
<reference evidence="1 2" key="1">
    <citation type="journal article" date="2014" name="Genome Biol. Evol.">
        <title>The secreted proteins of Achlya hypogyna and Thraustotheca clavata identify the ancestral oomycete secretome and reveal gene acquisitions by horizontal gene transfer.</title>
        <authorList>
            <person name="Misner I."/>
            <person name="Blouin N."/>
            <person name="Leonard G."/>
            <person name="Richards T.A."/>
            <person name="Lane C.E."/>
        </authorList>
    </citation>
    <scope>NUCLEOTIDE SEQUENCE [LARGE SCALE GENOMIC DNA]</scope>
    <source>
        <strain evidence="1 2">ATCC 48635</strain>
    </source>
</reference>
<protein>
    <recommendedName>
        <fullName evidence="3">Transposable element Tc3 transposase</fullName>
    </recommendedName>
</protein>
<dbReference type="EMBL" id="JNBR01001361">
    <property type="protein sequence ID" value="OQR88375.1"/>
    <property type="molecule type" value="Genomic_DNA"/>
</dbReference>
<keyword evidence="2" id="KW-1185">Reference proteome</keyword>
<evidence type="ECO:0000313" key="1">
    <source>
        <dbReference type="EMBL" id="OQR88375.1"/>
    </source>
</evidence>
<dbReference type="STRING" id="1202772.A0A1V9YRG6"/>
<evidence type="ECO:0000313" key="2">
    <source>
        <dbReference type="Proteomes" id="UP000243579"/>
    </source>
</evidence>
<comment type="caution">
    <text evidence="1">The sequence shown here is derived from an EMBL/GenBank/DDBJ whole genome shotgun (WGS) entry which is preliminary data.</text>
</comment>
<dbReference type="OrthoDB" id="78686at2759"/>
<dbReference type="Gene3D" id="3.30.420.10">
    <property type="entry name" value="Ribonuclease H-like superfamily/Ribonuclease H"/>
    <property type="match status" value="1"/>
</dbReference>
<dbReference type="InterPro" id="IPR036397">
    <property type="entry name" value="RNaseH_sf"/>
</dbReference>
<organism evidence="1 2">
    <name type="scientific">Achlya hypogyna</name>
    <name type="common">Oomycete</name>
    <name type="synonym">Protoachlya hypogyna</name>
    <dbReference type="NCBI Taxonomy" id="1202772"/>
    <lineage>
        <taxon>Eukaryota</taxon>
        <taxon>Sar</taxon>
        <taxon>Stramenopiles</taxon>
        <taxon>Oomycota</taxon>
        <taxon>Saprolegniomycetes</taxon>
        <taxon>Saprolegniales</taxon>
        <taxon>Achlyaceae</taxon>
        <taxon>Achlya</taxon>
    </lineage>
</organism>
<dbReference type="AlphaFoldDB" id="A0A1V9YRG6"/>